<dbReference type="GO" id="GO:0009088">
    <property type="term" value="P:threonine biosynthetic process"/>
    <property type="evidence" value="ECO:0007669"/>
    <property type="project" value="TreeGrafter"/>
</dbReference>
<dbReference type="Gene3D" id="3.90.1200.10">
    <property type="match status" value="1"/>
</dbReference>
<reference evidence="3 4" key="1">
    <citation type="submission" date="2018-03" db="EMBL/GenBank/DDBJ databases">
        <title>Genomic Encyclopedia of Archaeal and Bacterial Type Strains, Phase II (KMG-II): from individual species to whole genera.</title>
        <authorList>
            <person name="Goeker M."/>
        </authorList>
    </citation>
    <scope>NUCLEOTIDE SEQUENCE [LARGE SCALE GENOMIC DNA]</scope>
    <source>
        <strain evidence="3 4">DSM 100673</strain>
    </source>
</reference>
<evidence type="ECO:0000256" key="1">
    <source>
        <dbReference type="ARBA" id="ARBA00038240"/>
    </source>
</evidence>
<keyword evidence="4" id="KW-1185">Reference proteome</keyword>
<dbReference type="SUPFAM" id="SSF56112">
    <property type="entry name" value="Protein kinase-like (PK-like)"/>
    <property type="match status" value="1"/>
</dbReference>
<evidence type="ECO:0000259" key="2">
    <source>
        <dbReference type="Pfam" id="PF01636"/>
    </source>
</evidence>
<dbReference type="Pfam" id="PF01636">
    <property type="entry name" value="APH"/>
    <property type="match status" value="1"/>
</dbReference>
<proteinExistence type="inferred from homology"/>
<dbReference type="InterPro" id="IPR050249">
    <property type="entry name" value="Pseudomonas-type_ThrB"/>
</dbReference>
<protein>
    <submittedName>
        <fullName evidence="3">Ser/Thr protein kinase RdoA (MazF antagonist)</fullName>
    </submittedName>
</protein>
<dbReference type="PANTHER" id="PTHR21064">
    <property type="entry name" value="AMINOGLYCOSIDE PHOSPHOTRANSFERASE DOMAIN-CONTAINING PROTEIN-RELATED"/>
    <property type="match status" value="1"/>
</dbReference>
<dbReference type="InterPro" id="IPR011009">
    <property type="entry name" value="Kinase-like_dom_sf"/>
</dbReference>
<dbReference type="Proteomes" id="UP000240418">
    <property type="component" value="Unassembled WGS sequence"/>
</dbReference>
<dbReference type="PANTHER" id="PTHR21064:SF6">
    <property type="entry name" value="AMINOGLYCOSIDE PHOSPHOTRANSFERASE DOMAIN-CONTAINING PROTEIN"/>
    <property type="match status" value="1"/>
</dbReference>
<dbReference type="AlphaFoldDB" id="A0A2P8FBK6"/>
<gene>
    <name evidence="3" type="ORF">CLV88_10764</name>
</gene>
<dbReference type="EMBL" id="PYGJ01000007">
    <property type="protein sequence ID" value="PSL19121.1"/>
    <property type="molecule type" value="Genomic_DNA"/>
</dbReference>
<evidence type="ECO:0000313" key="3">
    <source>
        <dbReference type="EMBL" id="PSL19121.1"/>
    </source>
</evidence>
<dbReference type="GO" id="GO:0004413">
    <property type="term" value="F:homoserine kinase activity"/>
    <property type="evidence" value="ECO:0007669"/>
    <property type="project" value="TreeGrafter"/>
</dbReference>
<name>A0A2P8FBK6_9RHOB</name>
<accession>A0A2P8FBK6</accession>
<dbReference type="RefSeq" id="WP_106608740.1">
    <property type="nucleotide sequence ID" value="NZ_PYGJ01000007.1"/>
</dbReference>
<comment type="caution">
    <text evidence="3">The sequence shown here is derived from an EMBL/GenBank/DDBJ whole genome shotgun (WGS) entry which is preliminary data.</text>
</comment>
<keyword evidence="3" id="KW-0808">Transferase</keyword>
<comment type="similarity">
    <text evidence="1">Belongs to the pseudomonas-type ThrB family.</text>
</comment>
<organism evidence="3 4">
    <name type="scientific">Shimia abyssi</name>
    <dbReference type="NCBI Taxonomy" id="1662395"/>
    <lineage>
        <taxon>Bacteria</taxon>
        <taxon>Pseudomonadati</taxon>
        <taxon>Pseudomonadota</taxon>
        <taxon>Alphaproteobacteria</taxon>
        <taxon>Rhodobacterales</taxon>
        <taxon>Roseobacteraceae</taxon>
    </lineage>
</organism>
<keyword evidence="3" id="KW-0418">Kinase</keyword>
<dbReference type="OrthoDB" id="241498at2"/>
<feature type="domain" description="Aminoglycoside phosphotransferase" evidence="2">
    <location>
        <begin position="28"/>
        <end position="262"/>
    </location>
</feature>
<sequence length="315" mass="34861">MSDADFFDQARRALSAWGVQKTPRLIKNRENVVFEAVGPEGQRTALRLHRPGYQSKMAIRSELWWSEALADGGMLVPRAIRTRAGDVLVELPERVASMVSWVDGSPMGEGGALLAMPEHRQEALHVALGRELARLHNLSDAATLPEAFERPVMDAEALLGDAPAWGRFWENPSLMADEVALLQKARHRLSDILSSATDFGLIHADALRENVMVDGDSVHLIDFDDGVFGYRLYELGVAMSQNWDQPNRDALGAALLDGYQQLRPLPTDAHALLQAFTVLRGLASCGWVIGRYPADHPATHDYAHRAVEMTRAWVV</sequence>
<evidence type="ECO:0000313" key="4">
    <source>
        <dbReference type="Proteomes" id="UP000240418"/>
    </source>
</evidence>
<dbReference type="InterPro" id="IPR002575">
    <property type="entry name" value="Aminoglycoside_PTrfase"/>
</dbReference>